<sequence>MNSAPDSQPLDSGLARMLDQVEYLRSVADAEAAVGSTQEADSLLLFSAHSTNLEEPNRLSDPSAPQYPSPLPTPPLLPSDSPIFGWTFPSKSPPSLDWRPVPEPLPYRAISGSDVCPSSLAEPVPQPLPLRAISGPDVLPSSPSEPASQPSPYWAFPGPNGFPPSPLEPARPLMPSLPPPAILPATATIAESPRTPPDTPPPTISPPSTPPPITPAPTTAAPFVRRSKKVVVQERVVCASHTCMVPIGFFHLLGTQEAINTPHLTSVMCTACDLAEALAVASTSAEPRDDLISSSRTARKKRRLPGAALGPVPICCNACGNLLGVGGIRLVPDEARQKEWIEPDFTFQLVCDSCNDLYRWCTEVRPCRVVKAFLWWVRGRGYSGCC</sequence>
<feature type="compositionally biased region" description="Low complexity" evidence="1">
    <location>
        <begin position="140"/>
        <end position="152"/>
    </location>
</feature>
<name>A0A4P9VX67_9FUNG</name>
<feature type="compositionally biased region" description="Pro residues" evidence="1">
    <location>
        <begin position="65"/>
        <end position="77"/>
    </location>
</feature>
<organism evidence="2 3">
    <name type="scientific">Blyttiomyces helicus</name>
    <dbReference type="NCBI Taxonomy" id="388810"/>
    <lineage>
        <taxon>Eukaryota</taxon>
        <taxon>Fungi</taxon>
        <taxon>Fungi incertae sedis</taxon>
        <taxon>Chytridiomycota</taxon>
        <taxon>Chytridiomycota incertae sedis</taxon>
        <taxon>Chytridiomycetes</taxon>
        <taxon>Chytridiomycetes incertae sedis</taxon>
        <taxon>Blyttiomyces</taxon>
    </lineage>
</organism>
<evidence type="ECO:0000256" key="1">
    <source>
        <dbReference type="SAM" id="MobiDB-lite"/>
    </source>
</evidence>
<dbReference type="Proteomes" id="UP000269721">
    <property type="component" value="Unassembled WGS sequence"/>
</dbReference>
<dbReference type="EMBL" id="ML001417">
    <property type="protein sequence ID" value="RKO83293.1"/>
    <property type="molecule type" value="Genomic_DNA"/>
</dbReference>
<feature type="compositionally biased region" description="Low complexity" evidence="1">
    <location>
        <begin position="183"/>
        <end position="193"/>
    </location>
</feature>
<accession>A0A4P9VX67</accession>
<feature type="region of interest" description="Disordered" evidence="1">
    <location>
        <begin position="112"/>
        <end position="221"/>
    </location>
</feature>
<proteinExistence type="predicted"/>
<protein>
    <submittedName>
        <fullName evidence="2">Uncharacterized protein</fullName>
    </submittedName>
</protein>
<keyword evidence="3" id="KW-1185">Reference proteome</keyword>
<feature type="compositionally biased region" description="Pro residues" evidence="1">
    <location>
        <begin position="194"/>
        <end position="215"/>
    </location>
</feature>
<dbReference type="AlphaFoldDB" id="A0A4P9VX67"/>
<feature type="compositionally biased region" description="Pro residues" evidence="1">
    <location>
        <begin position="160"/>
        <end position="169"/>
    </location>
</feature>
<feature type="region of interest" description="Disordered" evidence="1">
    <location>
        <begin position="54"/>
        <end position="78"/>
    </location>
</feature>
<evidence type="ECO:0000313" key="3">
    <source>
        <dbReference type="Proteomes" id="UP000269721"/>
    </source>
</evidence>
<gene>
    <name evidence="2" type="ORF">BDK51DRAFT_51206</name>
</gene>
<reference evidence="3" key="1">
    <citation type="journal article" date="2018" name="Nat. Microbiol.">
        <title>Leveraging single-cell genomics to expand the fungal tree of life.</title>
        <authorList>
            <person name="Ahrendt S.R."/>
            <person name="Quandt C.A."/>
            <person name="Ciobanu D."/>
            <person name="Clum A."/>
            <person name="Salamov A."/>
            <person name="Andreopoulos B."/>
            <person name="Cheng J.F."/>
            <person name="Woyke T."/>
            <person name="Pelin A."/>
            <person name="Henrissat B."/>
            <person name="Reynolds N.K."/>
            <person name="Benny G.L."/>
            <person name="Smith M.E."/>
            <person name="James T.Y."/>
            <person name="Grigoriev I.V."/>
        </authorList>
    </citation>
    <scope>NUCLEOTIDE SEQUENCE [LARGE SCALE GENOMIC DNA]</scope>
</reference>
<evidence type="ECO:0000313" key="2">
    <source>
        <dbReference type="EMBL" id="RKO83293.1"/>
    </source>
</evidence>